<name>A0A8I3PIT3_CANLF</name>
<dbReference type="GO" id="GO:0004386">
    <property type="term" value="F:helicase activity"/>
    <property type="evidence" value="ECO:0007669"/>
    <property type="project" value="UniProtKB-KW"/>
</dbReference>
<feature type="domain" description="DNA2/NAM7 helicase-like C-terminal" evidence="6">
    <location>
        <begin position="1"/>
        <end position="193"/>
    </location>
</feature>
<evidence type="ECO:0000313" key="7">
    <source>
        <dbReference type="Ensembl" id="ENSCAFP00845030551.1"/>
    </source>
</evidence>
<dbReference type="Gene3D" id="3.40.50.300">
    <property type="entry name" value="P-loop containing nucleotide triphosphate hydrolases"/>
    <property type="match status" value="1"/>
</dbReference>
<keyword evidence="8" id="KW-1185">Reference proteome</keyword>
<dbReference type="PANTHER" id="PTHR43788">
    <property type="entry name" value="DNA2/NAM7 HELICASE FAMILY MEMBER"/>
    <property type="match status" value="1"/>
</dbReference>
<dbReference type="PANTHER" id="PTHR43788:SF16">
    <property type="entry name" value="HELICASE WITH ZINC FINGER 2"/>
    <property type="match status" value="1"/>
</dbReference>
<accession>A0A8I3PIT3</accession>
<keyword evidence="3" id="KW-0347">Helicase</keyword>
<protein>
    <recommendedName>
        <fullName evidence="6">DNA2/NAM7 helicase-like C-terminal domain-containing protein</fullName>
    </recommendedName>
</protein>
<evidence type="ECO:0000256" key="5">
    <source>
        <dbReference type="SAM" id="MobiDB-lite"/>
    </source>
</evidence>
<dbReference type="AlphaFoldDB" id="A0A8I3PIT3"/>
<evidence type="ECO:0000256" key="2">
    <source>
        <dbReference type="ARBA" id="ARBA00022801"/>
    </source>
</evidence>
<evidence type="ECO:0000256" key="4">
    <source>
        <dbReference type="ARBA" id="ARBA00022840"/>
    </source>
</evidence>
<reference evidence="7" key="2">
    <citation type="submission" date="2025-08" db="UniProtKB">
        <authorList>
            <consortium name="Ensembl"/>
        </authorList>
    </citation>
    <scope>IDENTIFICATION</scope>
    <source>
        <strain evidence="7">Boxer</strain>
    </source>
</reference>
<dbReference type="InterPro" id="IPR047187">
    <property type="entry name" value="SF1_C_Upf1"/>
</dbReference>
<feature type="region of interest" description="Disordered" evidence="5">
    <location>
        <begin position="230"/>
        <end position="250"/>
    </location>
</feature>
<dbReference type="GeneTree" id="ENSGT00940000160694"/>
<proteinExistence type="predicted"/>
<dbReference type="Proteomes" id="UP000805418">
    <property type="component" value="Chromosome 24"/>
</dbReference>
<dbReference type="Ensembl" id="ENSCAFT00845039003.1">
    <property type="protein sequence ID" value="ENSCAFP00845030551.1"/>
    <property type="gene ID" value="ENSCAFG00845022080.1"/>
</dbReference>
<dbReference type="InterPro" id="IPR041679">
    <property type="entry name" value="DNA2/NAM7-like_C"/>
</dbReference>
<sequence length="250" mass="27760">MLDTQYRMHEGICAFPSMEFYEKKLKTWQGLRRRPPSILGHIGKESCSVIFGHMQGHEQSLLVSTDEGNENSKANPEEVAAVVRIAKQLTLGRTVEPKDVAILTPYNAQAAEISKRLVREGVSGVTVCSITKSQGSEWRYVLVSTVRTCQESDLDQRPTKSWLKRFLGFVVDPNQVNVAITRAREGLCVIGDHRLLSCCPLWRRFLDFCEAQRSLVPAGQVRVCRRPAVAPGSGRSTCPGLGLPRGKAKP</sequence>
<keyword evidence="2" id="KW-0378">Hydrolase</keyword>
<keyword evidence="4" id="KW-0067">ATP-binding</keyword>
<reference evidence="7" key="1">
    <citation type="submission" date="2020-03" db="EMBL/GenBank/DDBJ databases">
        <title>Long-read based genome assembly of a Labrador retriever dog.</title>
        <authorList>
            <person name="Eory L."/>
            <person name="Zhang W."/>
            <person name="Schoenebeck J."/>
        </authorList>
    </citation>
    <scope>NUCLEOTIDE SEQUENCE [LARGE SCALE GENOMIC DNA]</scope>
    <source>
        <strain evidence="7">Labrador retriever</strain>
    </source>
</reference>
<dbReference type="GO" id="GO:0016787">
    <property type="term" value="F:hydrolase activity"/>
    <property type="evidence" value="ECO:0007669"/>
    <property type="project" value="UniProtKB-KW"/>
</dbReference>
<dbReference type="InterPro" id="IPR027417">
    <property type="entry name" value="P-loop_NTPase"/>
</dbReference>
<dbReference type="GO" id="GO:0005524">
    <property type="term" value="F:ATP binding"/>
    <property type="evidence" value="ECO:0007669"/>
    <property type="project" value="UniProtKB-KW"/>
</dbReference>
<dbReference type="Pfam" id="PF13087">
    <property type="entry name" value="AAA_12"/>
    <property type="match status" value="1"/>
</dbReference>
<evidence type="ECO:0000256" key="3">
    <source>
        <dbReference type="ARBA" id="ARBA00022806"/>
    </source>
</evidence>
<keyword evidence="1" id="KW-0547">Nucleotide-binding</keyword>
<dbReference type="FunFam" id="3.40.50.300:FF:001313">
    <property type="entry name" value="Helicase with zinc finger domain 2"/>
    <property type="match status" value="1"/>
</dbReference>
<organism evidence="7 8">
    <name type="scientific">Canis lupus familiaris</name>
    <name type="common">Dog</name>
    <name type="synonym">Canis familiaris</name>
    <dbReference type="NCBI Taxonomy" id="9615"/>
    <lineage>
        <taxon>Eukaryota</taxon>
        <taxon>Metazoa</taxon>
        <taxon>Chordata</taxon>
        <taxon>Craniata</taxon>
        <taxon>Vertebrata</taxon>
        <taxon>Euteleostomi</taxon>
        <taxon>Mammalia</taxon>
        <taxon>Eutheria</taxon>
        <taxon>Laurasiatheria</taxon>
        <taxon>Carnivora</taxon>
        <taxon>Caniformia</taxon>
        <taxon>Canidae</taxon>
        <taxon>Canis</taxon>
    </lineage>
</organism>
<evidence type="ECO:0000313" key="8">
    <source>
        <dbReference type="Proteomes" id="UP000805418"/>
    </source>
</evidence>
<dbReference type="CDD" id="cd18808">
    <property type="entry name" value="SF1_C_Upf1"/>
    <property type="match status" value="1"/>
</dbReference>
<dbReference type="InterPro" id="IPR050534">
    <property type="entry name" value="Coronavir_polyprotein_1ab"/>
</dbReference>
<dbReference type="OrthoDB" id="2285229at2759"/>
<reference evidence="7" key="3">
    <citation type="submission" date="2025-09" db="UniProtKB">
        <authorList>
            <consortium name="Ensembl"/>
        </authorList>
    </citation>
    <scope>IDENTIFICATION</scope>
    <source>
        <strain evidence="7">Boxer</strain>
    </source>
</reference>
<dbReference type="SUPFAM" id="SSF52540">
    <property type="entry name" value="P-loop containing nucleoside triphosphate hydrolases"/>
    <property type="match status" value="1"/>
</dbReference>
<evidence type="ECO:0000259" key="6">
    <source>
        <dbReference type="Pfam" id="PF13087"/>
    </source>
</evidence>
<evidence type="ECO:0000256" key="1">
    <source>
        <dbReference type="ARBA" id="ARBA00022741"/>
    </source>
</evidence>